<evidence type="ECO:0000256" key="1">
    <source>
        <dbReference type="ARBA" id="ARBA00001946"/>
    </source>
</evidence>
<evidence type="ECO:0000256" key="5">
    <source>
        <dbReference type="ARBA" id="ARBA00020138"/>
    </source>
</evidence>
<dbReference type="Gene3D" id="3.50.30.10">
    <property type="entry name" value="Phosphohistidine domain"/>
    <property type="match status" value="1"/>
</dbReference>
<dbReference type="Proteomes" id="UP000502260">
    <property type="component" value="Chromosome"/>
</dbReference>
<dbReference type="InterPro" id="IPR013815">
    <property type="entry name" value="ATP_grasp_subdomain_1"/>
</dbReference>
<keyword evidence="8" id="KW-0547">Nucleotide-binding</keyword>
<keyword evidence="11 15" id="KW-0460">Magnesium</keyword>
<dbReference type="AlphaFoldDB" id="A0A6F8VF46"/>
<dbReference type="NCBIfam" id="NF004531">
    <property type="entry name" value="PRK05878.1"/>
    <property type="match status" value="1"/>
</dbReference>
<dbReference type="SUPFAM" id="SSF52009">
    <property type="entry name" value="Phosphohistidine domain"/>
    <property type="match status" value="1"/>
</dbReference>
<gene>
    <name evidence="19" type="ORF">SKTS_24580</name>
</gene>
<keyword evidence="20" id="KW-1185">Reference proteome</keyword>
<dbReference type="KEGG" id="slac:SKTS_24580"/>
<evidence type="ECO:0000259" key="17">
    <source>
        <dbReference type="Pfam" id="PF01326"/>
    </source>
</evidence>
<dbReference type="Gene3D" id="1.10.189.10">
    <property type="entry name" value="Pyruvate Phosphate Dikinase, domain 2"/>
    <property type="match status" value="1"/>
</dbReference>
<dbReference type="SUPFAM" id="SSF51621">
    <property type="entry name" value="Phosphoenolpyruvate/pyruvate domain"/>
    <property type="match status" value="1"/>
</dbReference>
<accession>A0A6F8VF46</accession>
<feature type="binding site" evidence="15">
    <location>
        <position position="819"/>
    </location>
    <ligand>
        <name>Mg(2+)</name>
        <dbReference type="ChEBI" id="CHEBI:18420"/>
    </ligand>
</feature>
<reference evidence="20" key="1">
    <citation type="submission" date="2020-03" db="EMBL/GenBank/DDBJ databases">
        <title>Complete genome sequence of sulfur-oxidizing bacterium skT11.</title>
        <authorList>
            <person name="Kanda M."/>
            <person name="Kojima H."/>
            <person name="Fukui M."/>
        </authorList>
    </citation>
    <scope>NUCLEOTIDE SEQUENCE [LARGE SCALE GENOMIC DNA]</scope>
    <source>
        <strain evidence="20">skT11</strain>
    </source>
</reference>
<feature type="domain" description="PEP-utilising enzyme C-terminal" evidence="18">
    <location>
        <begin position="520"/>
        <end position="921"/>
    </location>
</feature>
<evidence type="ECO:0000259" key="18">
    <source>
        <dbReference type="Pfam" id="PF02896"/>
    </source>
</evidence>
<keyword evidence="6" id="KW-0808">Transferase</keyword>
<evidence type="ECO:0000256" key="15">
    <source>
        <dbReference type="PIRSR" id="PIRSR000853-3"/>
    </source>
</evidence>
<dbReference type="EMBL" id="AP022853">
    <property type="protein sequence ID" value="BCB27572.1"/>
    <property type="molecule type" value="Genomic_DNA"/>
</dbReference>
<dbReference type="EC" id="2.7.9.1" evidence="4 12"/>
<keyword evidence="19" id="KW-0670">Pyruvate</keyword>
<comment type="catalytic activity">
    <reaction evidence="12">
        <text>pyruvate + phosphate + ATP = phosphoenolpyruvate + AMP + diphosphate + H(+)</text>
        <dbReference type="Rhea" id="RHEA:10756"/>
        <dbReference type="ChEBI" id="CHEBI:15361"/>
        <dbReference type="ChEBI" id="CHEBI:15378"/>
        <dbReference type="ChEBI" id="CHEBI:30616"/>
        <dbReference type="ChEBI" id="CHEBI:33019"/>
        <dbReference type="ChEBI" id="CHEBI:43474"/>
        <dbReference type="ChEBI" id="CHEBI:58702"/>
        <dbReference type="ChEBI" id="CHEBI:456215"/>
        <dbReference type="EC" id="2.7.9.1"/>
    </reaction>
</comment>
<dbReference type="RefSeq" id="WP_173065452.1">
    <property type="nucleotide sequence ID" value="NZ_AP022853.1"/>
</dbReference>
<dbReference type="InterPro" id="IPR000121">
    <property type="entry name" value="PEP_util_C"/>
</dbReference>
<organism evidence="19 20">
    <name type="scientific">Sulfurimicrobium lacus</name>
    <dbReference type="NCBI Taxonomy" id="2715678"/>
    <lineage>
        <taxon>Bacteria</taxon>
        <taxon>Pseudomonadati</taxon>
        <taxon>Pseudomonadota</taxon>
        <taxon>Betaproteobacteria</taxon>
        <taxon>Nitrosomonadales</taxon>
        <taxon>Sulfuricellaceae</taxon>
        <taxon>Sulfurimicrobium</taxon>
    </lineage>
</organism>
<evidence type="ECO:0000259" key="16">
    <source>
        <dbReference type="Pfam" id="PF00391"/>
    </source>
</evidence>
<feature type="binding site" evidence="14">
    <location>
        <position position="795"/>
    </location>
    <ligand>
        <name>substrate</name>
    </ligand>
</feature>
<name>A0A6F8VF46_9PROT</name>
<dbReference type="GO" id="GO:0050242">
    <property type="term" value="F:pyruvate, phosphate dikinase activity"/>
    <property type="evidence" value="ECO:0007669"/>
    <property type="project" value="UniProtKB-UniRule"/>
</dbReference>
<evidence type="ECO:0000256" key="11">
    <source>
        <dbReference type="ARBA" id="ARBA00022842"/>
    </source>
</evidence>
<feature type="active site" description="Tele-phosphohistidine intermediate" evidence="13">
    <location>
        <position position="456"/>
    </location>
</feature>
<dbReference type="GO" id="GO:0016301">
    <property type="term" value="F:kinase activity"/>
    <property type="evidence" value="ECO:0007669"/>
    <property type="project" value="UniProtKB-UniRule"/>
</dbReference>
<feature type="domain" description="Pyruvate phosphate dikinase AMP/ATP-binding" evidence="17">
    <location>
        <begin position="307"/>
        <end position="359"/>
    </location>
</feature>
<proteinExistence type="inferred from homology"/>
<dbReference type="GO" id="GO:0005524">
    <property type="term" value="F:ATP binding"/>
    <property type="evidence" value="ECO:0007669"/>
    <property type="project" value="UniProtKB-UniRule"/>
</dbReference>
<dbReference type="InterPro" id="IPR002192">
    <property type="entry name" value="PPDK_AMP/ATP-bd"/>
</dbReference>
<feature type="binding site" evidence="15">
    <location>
        <position position="795"/>
    </location>
    <ligand>
        <name>Mg(2+)</name>
        <dbReference type="ChEBI" id="CHEBI:18420"/>
    </ligand>
</feature>
<dbReference type="PROSITE" id="PS00370">
    <property type="entry name" value="PEP_ENZYMES_PHOS_SITE"/>
    <property type="match status" value="1"/>
</dbReference>
<feature type="binding site" evidence="14">
    <location>
        <position position="816"/>
    </location>
    <ligand>
        <name>substrate</name>
    </ligand>
</feature>
<dbReference type="PANTHER" id="PTHR22931">
    <property type="entry name" value="PHOSPHOENOLPYRUVATE DIKINASE-RELATED"/>
    <property type="match status" value="1"/>
</dbReference>
<evidence type="ECO:0000313" key="20">
    <source>
        <dbReference type="Proteomes" id="UP000502260"/>
    </source>
</evidence>
<comment type="similarity">
    <text evidence="3 12">Belongs to the PEP-utilizing enzyme family.</text>
</comment>
<feature type="binding site" evidence="14">
    <location>
        <position position="817"/>
    </location>
    <ligand>
        <name>substrate</name>
    </ligand>
</feature>
<evidence type="ECO:0000256" key="9">
    <source>
        <dbReference type="ARBA" id="ARBA00022777"/>
    </source>
</evidence>
<sequence length="931" mass="102717">MSDGKKYIYAFEEGDGQNKMLLGGKGANLCEMTQIGLNVPPGFTITTEACLAYLEKNQLPDGLMDDIKVHMLALEQKTGKGFGSDKNPLLVSVRSGSAMSMPGMMDTILNLGLNPASLQGLIKQTANERFAWDAYRRFIQLFGEIALNISGEHFKERMQAIKRKHGAQLDVDLSAAHLQELANDFLSIVERHSGKPFPQDPYEQLEIAVGAVFRSWMGKRAVDYRKQFKITKELANGTAVNICTMVFGNMGNDSATGVGFTRNPGTGENVIYGEYLTNAQGEDVVAGIRTPRAIAEMEKEMPDIYRQLIVLHDRLESHYHEVQDFEFTIEKGTLYCLQTRNGKMNARAMVRSSVEMFHEGLISRERALLRVEPAVLEQLLVPQLSPSFHGKSLAQGLPASPGAASGKIVFDADTAEIRGRAGEKIILVREETRPEDIHGFFQAQGILTSRGGKTSHAAVVARGMGKPCVSGCEQIVINDLLRSAIIGDTTLHEGDIITIDGGTGHVYAGEVPTVEAEFSEEIATLLKWADDVARLKVMANADTPESAAKAREFGAMGIGLCRTERMFNGTDRLPIVQEMILAETPEQRQSALDRLLPIQRSDFKGIFKAMKGLPVTIRLLDPPMHEFLPTAAQLELEIAHLHQLKDTIDGLEELPDTLKLLNPKLYQQYADGLTKLMGGLTTFKASHLEDDVISKKEKILKKVRALAEVNPMLGHRGVRLGITYPEIYSMQIQAILEAAALCAREGIEIHPEIMVPQVATVEELTRIHSYVQRIHKIVELTHGINVRFKFGSMMEVVRACLRAGRMAETAEFFSFGTNDLTQATFSFSREDAENKFLPAYNETGILQDNPFEVLDIKGVGQLMKMAVDNGRKTRPELKVGICGEHGGHPGSIHFCHHIGLSYVSCSGPRVPIARLAAAQAKLLEEQYRTPS</sequence>
<dbReference type="Gene3D" id="3.30.470.20">
    <property type="entry name" value="ATP-grasp fold, B domain"/>
    <property type="match status" value="1"/>
</dbReference>
<dbReference type="InterPro" id="IPR018274">
    <property type="entry name" value="PEP_util_AS"/>
</dbReference>
<feature type="active site" description="Proton donor" evidence="13">
    <location>
        <position position="882"/>
    </location>
</feature>
<evidence type="ECO:0000256" key="14">
    <source>
        <dbReference type="PIRSR" id="PIRSR000853-2"/>
    </source>
</evidence>
<protein>
    <recommendedName>
        <fullName evidence="5 12">Pyruvate, phosphate dikinase</fullName>
        <ecNumber evidence="4 12">2.7.9.1</ecNumber>
    </recommendedName>
</protein>
<dbReference type="GO" id="GO:0046872">
    <property type="term" value="F:metal ion binding"/>
    <property type="evidence" value="ECO:0007669"/>
    <property type="project" value="UniProtKB-UniRule"/>
</dbReference>
<dbReference type="PANTHER" id="PTHR22931:SF9">
    <property type="entry name" value="PYRUVATE, PHOSPHATE DIKINASE 1, CHLOROPLASTIC"/>
    <property type="match status" value="1"/>
</dbReference>
<dbReference type="Pfam" id="PF01326">
    <property type="entry name" value="PPDK_N"/>
    <property type="match status" value="2"/>
</dbReference>
<evidence type="ECO:0000256" key="6">
    <source>
        <dbReference type="ARBA" id="ARBA00022679"/>
    </source>
</evidence>
<evidence type="ECO:0000256" key="7">
    <source>
        <dbReference type="ARBA" id="ARBA00022723"/>
    </source>
</evidence>
<dbReference type="Gene3D" id="1.20.80.30">
    <property type="match status" value="1"/>
</dbReference>
<feature type="binding site" evidence="14">
    <location>
        <position position="819"/>
    </location>
    <ligand>
        <name>substrate</name>
    </ligand>
</feature>
<evidence type="ECO:0000313" key="19">
    <source>
        <dbReference type="EMBL" id="BCB27572.1"/>
    </source>
</evidence>
<feature type="binding site" evidence="14">
    <location>
        <position position="562"/>
    </location>
    <ligand>
        <name>substrate</name>
    </ligand>
</feature>
<dbReference type="Gene3D" id="3.20.20.60">
    <property type="entry name" value="Phosphoenolpyruvate-binding domains"/>
    <property type="match status" value="1"/>
</dbReference>
<comment type="cofactor">
    <cofactor evidence="1 12 15">
        <name>Mg(2+)</name>
        <dbReference type="ChEBI" id="CHEBI:18420"/>
    </cofactor>
</comment>
<feature type="domain" description="PEP-utilising enzyme mobile" evidence="16">
    <location>
        <begin position="423"/>
        <end position="504"/>
    </location>
</feature>
<dbReference type="Gene3D" id="3.30.1490.20">
    <property type="entry name" value="ATP-grasp fold, A domain"/>
    <property type="match status" value="1"/>
</dbReference>
<dbReference type="PIRSF" id="PIRSF000853">
    <property type="entry name" value="PPDK"/>
    <property type="match status" value="1"/>
</dbReference>
<dbReference type="NCBIfam" id="TIGR01828">
    <property type="entry name" value="pyru_phos_dikin"/>
    <property type="match status" value="1"/>
</dbReference>
<dbReference type="Pfam" id="PF00391">
    <property type="entry name" value="PEP-utilizers"/>
    <property type="match status" value="1"/>
</dbReference>
<dbReference type="SUPFAM" id="SSF56059">
    <property type="entry name" value="Glutathione synthetase ATP-binding domain-like"/>
    <property type="match status" value="1"/>
</dbReference>
<feature type="domain" description="Pyruvate phosphate dikinase AMP/ATP-binding" evidence="17">
    <location>
        <begin position="65"/>
        <end position="297"/>
    </location>
</feature>
<dbReference type="InterPro" id="IPR010121">
    <property type="entry name" value="Pyruvate_phosphate_dikinase"/>
</dbReference>
<dbReference type="InterPro" id="IPR040442">
    <property type="entry name" value="Pyrv_kinase-like_dom_sf"/>
</dbReference>
<feature type="binding site" evidence="14">
    <location>
        <position position="818"/>
    </location>
    <ligand>
        <name>substrate</name>
    </ligand>
</feature>
<dbReference type="Pfam" id="PF02896">
    <property type="entry name" value="PEP-utilizers_C"/>
    <property type="match status" value="1"/>
</dbReference>
<feature type="binding site" evidence="14">
    <location>
        <position position="618"/>
    </location>
    <ligand>
        <name>substrate</name>
    </ligand>
</feature>
<evidence type="ECO:0000256" key="13">
    <source>
        <dbReference type="PIRSR" id="PIRSR000853-1"/>
    </source>
</evidence>
<keyword evidence="9 19" id="KW-0418">Kinase</keyword>
<keyword evidence="7 15" id="KW-0479">Metal-binding</keyword>
<dbReference type="InterPro" id="IPR036637">
    <property type="entry name" value="Phosphohistidine_dom_sf"/>
</dbReference>
<dbReference type="InterPro" id="IPR008279">
    <property type="entry name" value="PEP-util_enz_mobile_dom"/>
</dbReference>
<comment type="function">
    <text evidence="2">Catalyzes the reversible phosphorylation of pyruvate and phosphate.</text>
</comment>
<keyword evidence="10" id="KW-0067">ATP-binding</keyword>
<evidence type="ECO:0000256" key="10">
    <source>
        <dbReference type="ARBA" id="ARBA00022840"/>
    </source>
</evidence>
<evidence type="ECO:0000256" key="3">
    <source>
        <dbReference type="ARBA" id="ARBA00007837"/>
    </source>
</evidence>
<dbReference type="InterPro" id="IPR015813">
    <property type="entry name" value="Pyrv/PenolPyrv_kinase-like_dom"/>
</dbReference>
<evidence type="ECO:0000256" key="12">
    <source>
        <dbReference type="PIRNR" id="PIRNR000853"/>
    </source>
</evidence>
<evidence type="ECO:0000256" key="8">
    <source>
        <dbReference type="ARBA" id="ARBA00022741"/>
    </source>
</evidence>
<evidence type="ECO:0000256" key="2">
    <source>
        <dbReference type="ARBA" id="ARBA00003144"/>
    </source>
</evidence>
<evidence type="ECO:0000256" key="4">
    <source>
        <dbReference type="ARBA" id="ARBA00011994"/>
    </source>
</evidence>